<organism evidence="2 3">
    <name type="scientific">Streptomyces lavendofoliae</name>
    <dbReference type="NCBI Taxonomy" id="67314"/>
    <lineage>
        <taxon>Bacteria</taxon>
        <taxon>Bacillati</taxon>
        <taxon>Actinomycetota</taxon>
        <taxon>Actinomycetes</taxon>
        <taxon>Kitasatosporales</taxon>
        <taxon>Streptomycetaceae</taxon>
        <taxon>Streptomyces</taxon>
    </lineage>
</organism>
<name>A0A918HV65_9ACTN</name>
<keyword evidence="3" id="KW-1185">Reference proteome</keyword>
<evidence type="ECO:0008006" key="4">
    <source>
        <dbReference type="Google" id="ProtNLM"/>
    </source>
</evidence>
<sequence>MAIDKRAFDVARRLARRRSAPALHPRGLVCAGVLDVPGTGGGARWGVPFLDQVGEYAVTLRWSRAAGLPARWPDGLGLALRVRDAGGPDIPLDLLMTSSGTGRLLRHLPLPRRDALGGPYSTLLAYRTGDRERVIAAFPAREGRTGVPGHPDALRRALDRGPLRLRLCAAAPHEPWRTFATLTVRGPESHPRAAVPAYDPYLHALPGLRPTHRLRDLRTAAYSGSRHGRDAVLADGHDPASPGQMPGRRDRPGAP</sequence>
<evidence type="ECO:0000256" key="1">
    <source>
        <dbReference type="SAM" id="MobiDB-lite"/>
    </source>
</evidence>
<comment type="caution">
    <text evidence="2">The sequence shown here is derived from an EMBL/GenBank/DDBJ whole genome shotgun (WGS) entry which is preliminary data.</text>
</comment>
<dbReference type="EMBL" id="BMTP01000002">
    <property type="protein sequence ID" value="GGU25136.1"/>
    <property type="molecule type" value="Genomic_DNA"/>
</dbReference>
<gene>
    <name evidence="2" type="ORF">GCM10010274_09730</name>
</gene>
<dbReference type="Proteomes" id="UP000636661">
    <property type="component" value="Unassembled WGS sequence"/>
</dbReference>
<dbReference type="GO" id="GO:0020037">
    <property type="term" value="F:heme binding"/>
    <property type="evidence" value="ECO:0007669"/>
    <property type="project" value="InterPro"/>
</dbReference>
<accession>A0A918HV65</accession>
<evidence type="ECO:0000313" key="2">
    <source>
        <dbReference type="EMBL" id="GGU25136.1"/>
    </source>
</evidence>
<dbReference type="RefSeq" id="WP_189549344.1">
    <property type="nucleotide sequence ID" value="NZ_BMTP01000002.1"/>
</dbReference>
<dbReference type="SUPFAM" id="SSF56634">
    <property type="entry name" value="Heme-dependent catalase-like"/>
    <property type="match status" value="1"/>
</dbReference>
<dbReference type="InterPro" id="IPR020835">
    <property type="entry name" value="Catalase_sf"/>
</dbReference>
<feature type="compositionally biased region" description="Basic and acidic residues" evidence="1">
    <location>
        <begin position="227"/>
        <end position="238"/>
    </location>
</feature>
<proteinExistence type="predicted"/>
<protein>
    <recommendedName>
        <fullName evidence="4">Phosphodiesterase</fullName>
    </recommendedName>
</protein>
<reference evidence="2" key="1">
    <citation type="journal article" date="2014" name="Int. J. Syst. Evol. Microbiol.">
        <title>Complete genome sequence of Corynebacterium casei LMG S-19264T (=DSM 44701T), isolated from a smear-ripened cheese.</title>
        <authorList>
            <consortium name="US DOE Joint Genome Institute (JGI-PGF)"/>
            <person name="Walter F."/>
            <person name="Albersmeier A."/>
            <person name="Kalinowski J."/>
            <person name="Ruckert C."/>
        </authorList>
    </citation>
    <scope>NUCLEOTIDE SEQUENCE</scope>
    <source>
        <strain evidence="2">JCM 4391</strain>
    </source>
</reference>
<dbReference type="AlphaFoldDB" id="A0A918HV65"/>
<reference evidence="2" key="2">
    <citation type="submission" date="2020-09" db="EMBL/GenBank/DDBJ databases">
        <authorList>
            <person name="Sun Q."/>
            <person name="Ohkuma M."/>
        </authorList>
    </citation>
    <scope>NUCLEOTIDE SEQUENCE</scope>
    <source>
        <strain evidence="2">JCM 4391</strain>
    </source>
</reference>
<feature type="region of interest" description="Disordered" evidence="1">
    <location>
        <begin position="221"/>
        <end position="255"/>
    </location>
</feature>
<evidence type="ECO:0000313" key="3">
    <source>
        <dbReference type="Proteomes" id="UP000636661"/>
    </source>
</evidence>